<dbReference type="Proteomes" id="UP000218899">
    <property type="component" value="Chromosome"/>
</dbReference>
<dbReference type="PROSITE" id="PS50106">
    <property type="entry name" value="PDZ"/>
    <property type="match status" value="1"/>
</dbReference>
<protein>
    <recommendedName>
        <fullName evidence="1">PDZ domain-containing protein</fullName>
    </recommendedName>
</protein>
<evidence type="ECO:0000259" key="1">
    <source>
        <dbReference type="PROSITE" id="PS50106"/>
    </source>
</evidence>
<dbReference type="Gene3D" id="3.40.50.11550">
    <property type="match status" value="1"/>
</dbReference>
<dbReference type="Pfam" id="PF04187">
    <property type="entry name" value="Cofac_haem_bdg"/>
    <property type="match status" value="1"/>
</dbReference>
<sequence length="384" mass="42401">MARMRFGRTLLVLGVTALLSAPVAFVLGETSAAATRVVKLQDLPALESILGQLAGKRVVYVGESHDRYDHHLNQLAVIERMHAASPDLAIGVEFFQQPFQPHLDAYIRREIDTTEMLARTEYFRRWQFDFRLYAPILAYARSHGIPVIALNVPTELTSKVGQNGLESLTAEERASLPKNIDRSDADYRARLERIFRQHAGSEKRDFDRFVDVQLLWDEGMAARAAEYLRANPSRRMVVLAGTGHLAYGAGIPSRLGRRVPVTSAIVLQGGGIELSPDIADFVLLSEERRLPPAGTLGVVLEPVDGVHIAGFAEESAAQTAGLRRHDQIVAVDGRPVGSVADVKALLWDKSPGERVKVTVSRGFFDPSEQQFEVELRAHQKAGDK</sequence>
<dbReference type="AlphaFoldDB" id="A0A1B4V1M1"/>
<dbReference type="InterPro" id="IPR001478">
    <property type="entry name" value="PDZ"/>
</dbReference>
<feature type="domain" description="PDZ" evidence="1">
    <location>
        <begin position="281"/>
        <end position="363"/>
    </location>
</feature>
<name>A0A1B4V1M1_9GAMM</name>
<dbReference type="InterPro" id="IPR036034">
    <property type="entry name" value="PDZ_sf"/>
</dbReference>
<dbReference type="SUPFAM" id="SSF159501">
    <property type="entry name" value="EreA/ChaN-like"/>
    <property type="match status" value="1"/>
</dbReference>
<dbReference type="CDD" id="cd14727">
    <property type="entry name" value="ChanN-like"/>
    <property type="match status" value="1"/>
</dbReference>
<dbReference type="SUPFAM" id="SSF50156">
    <property type="entry name" value="PDZ domain-like"/>
    <property type="match status" value="1"/>
</dbReference>
<dbReference type="Gene3D" id="2.30.42.10">
    <property type="match status" value="1"/>
</dbReference>
<accession>A0A1B4V1M1</accession>
<gene>
    <name evidence="2" type="ORF">SVA_0809</name>
</gene>
<dbReference type="KEGG" id="sva:SVA_0809"/>
<evidence type="ECO:0000313" key="3">
    <source>
        <dbReference type="Proteomes" id="UP000218899"/>
    </source>
</evidence>
<keyword evidence="3" id="KW-1185">Reference proteome</keyword>
<proteinExistence type="predicted"/>
<dbReference type="Pfam" id="PF13180">
    <property type="entry name" value="PDZ_2"/>
    <property type="match status" value="1"/>
</dbReference>
<evidence type="ECO:0000313" key="2">
    <source>
        <dbReference type="EMBL" id="BAU47388.1"/>
    </source>
</evidence>
<dbReference type="InterPro" id="IPR007314">
    <property type="entry name" value="Cofac_haem-bd_dom"/>
</dbReference>
<dbReference type="SMART" id="SM00228">
    <property type="entry name" value="PDZ"/>
    <property type="match status" value="1"/>
</dbReference>
<reference evidence="2 3" key="1">
    <citation type="submission" date="2015-08" db="EMBL/GenBank/DDBJ databases">
        <title>Complete genome sequence of Sulfurifustis variabilis.</title>
        <authorList>
            <person name="Miura A."/>
            <person name="Kojima H."/>
            <person name="Fukui M."/>
        </authorList>
    </citation>
    <scope>NUCLEOTIDE SEQUENCE [LARGE SCALE GENOMIC DNA]</scope>
    <source>
        <strain evidence="3">skN76</strain>
    </source>
</reference>
<dbReference type="EMBL" id="AP014936">
    <property type="protein sequence ID" value="BAU47388.1"/>
    <property type="molecule type" value="Genomic_DNA"/>
</dbReference>
<organism evidence="2 3">
    <name type="scientific">Sulfurifustis variabilis</name>
    <dbReference type="NCBI Taxonomy" id="1675686"/>
    <lineage>
        <taxon>Bacteria</taxon>
        <taxon>Pseudomonadati</taxon>
        <taxon>Pseudomonadota</taxon>
        <taxon>Gammaproteobacteria</taxon>
        <taxon>Acidiferrobacterales</taxon>
        <taxon>Acidiferrobacteraceae</taxon>
        <taxon>Sulfurifustis</taxon>
    </lineage>
</organism>